<evidence type="ECO:0000313" key="1">
    <source>
        <dbReference type="EMBL" id="KAK3712090.1"/>
    </source>
</evidence>
<gene>
    <name evidence="1" type="ORF">LTR37_009181</name>
</gene>
<name>A0ACC3NB42_9PEZI</name>
<keyword evidence="2" id="KW-1185">Reference proteome</keyword>
<proteinExistence type="predicted"/>
<organism evidence="1 2">
    <name type="scientific">Vermiconidia calcicola</name>
    <dbReference type="NCBI Taxonomy" id="1690605"/>
    <lineage>
        <taxon>Eukaryota</taxon>
        <taxon>Fungi</taxon>
        <taxon>Dikarya</taxon>
        <taxon>Ascomycota</taxon>
        <taxon>Pezizomycotina</taxon>
        <taxon>Dothideomycetes</taxon>
        <taxon>Dothideomycetidae</taxon>
        <taxon>Mycosphaerellales</taxon>
        <taxon>Extremaceae</taxon>
        <taxon>Vermiconidia</taxon>
    </lineage>
</organism>
<sequence length="107" mass="11928">MESTTPSSTAPPAPTTMTNPTEAQTSHLSGLPVELRDKVFIETVPANRVGPVIATTMDWFTDYADILQVSEHTRRKAEKIYYSTNHFSCVVVDGDCHNVYDWPQCLP</sequence>
<reference evidence="1" key="1">
    <citation type="submission" date="2023-07" db="EMBL/GenBank/DDBJ databases">
        <title>Black Yeasts Isolated from many extreme environments.</title>
        <authorList>
            <person name="Coleine C."/>
            <person name="Stajich J.E."/>
            <person name="Selbmann L."/>
        </authorList>
    </citation>
    <scope>NUCLEOTIDE SEQUENCE</scope>
    <source>
        <strain evidence="1">CCFEE 5714</strain>
    </source>
</reference>
<evidence type="ECO:0000313" key="2">
    <source>
        <dbReference type="Proteomes" id="UP001281147"/>
    </source>
</evidence>
<comment type="caution">
    <text evidence="1">The sequence shown here is derived from an EMBL/GenBank/DDBJ whole genome shotgun (WGS) entry which is preliminary data.</text>
</comment>
<dbReference type="Proteomes" id="UP001281147">
    <property type="component" value="Unassembled WGS sequence"/>
</dbReference>
<accession>A0ACC3NB42</accession>
<protein>
    <submittedName>
        <fullName evidence="1">Uncharacterized protein</fullName>
    </submittedName>
</protein>
<dbReference type="EMBL" id="JAUTXU010000071">
    <property type="protein sequence ID" value="KAK3712090.1"/>
    <property type="molecule type" value="Genomic_DNA"/>
</dbReference>